<evidence type="ECO:0000256" key="2">
    <source>
        <dbReference type="ARBA" id="ARBA00022730"/>
    </source>
</evidence>
<dbReference type="EMBL" id="MN758738">
    <property type="protein sequence ID" value="QKV48615.1"/>
    <property type="molecule type" value="Genomic_DNA"/>
</dbReference>
<proteinExistence type="inferred from homology"/>
<evidence type="ECO:0000256" key="3">
    <source>
        <dbReference type="ARBA" id="ARBA00022884"/>
    </source>
</evidence>
<keyword evidence="5" id="KW-0687">Ribonucleoprotein</keyword>
<dbReference type="SUPFAM" id="SSF74731">
    <property type="entry name" value="Ribosomal protein L20"/>
    <property type="match status" value="1"/>
</dbReference>
<dbReference type="GO" id="GO:0019843">
    <property type="term" value="F:rRNA binding"/>
    <property type="evidence" value="ECO:0007669"/>
    <property type="project" value="UniProtKB-KW"/>
</dbReference>
<geneLocation type="chloroplast" evidence="8"/>
<keyword evidence="8" id="KW-0150">Chloroplast</keyword>
<evidence type="ECO:0000256" key="7">
    <source>
        <dbReference type="ARBA" id="ARBA00035420"/>
    </source>
</evidence>
<sequence>MNKTKQGSIAQKGGAKLRSFGAHSNLFRTFLQQRTKALVSSQRDRDQKKRDYRSLWINRINAIIRRINKEKIYYSYSYSKFINNLYKNQSLLNRKILAQIARLKGDSLFMITNII</sequence>
<evidence type="ECO:0000256" key="5">
    <source>
        <dbReference type="ARBA" id="ARBA00023274"/>
    </source>
</evidence>
<keyword evidence="2" id="KW-0699">rRNA-binding</keyword>
<evidence type="ECO:0000256" key="4">
    <source>
        <dbReference type="ARBA" id="ARBA00022980"/>
    </source>
</evidence>
<dbReference type="GO" id="GO:0003735">
    <property type="term" value="F:structural constituent of ribosome"/>
    <property type="evidence" value="ECO:0007669"/>
    <property type="project" value="InterPro"/>
</dbReference>
<evidence type="ECO:0000313" key="8">
    <source>
        <dbReference type="EMBL" id="QKV48615.1"/>
    </source>
</evidence>
<dbReference type="Gene3D" id="1.10.1900.20">
    <property type="entry name" value="Ribosomal protein L20"/>
    <property type="match status" value="1"/>
</dbReference>
<dbReference type="InterPro" id="IPR035566">
    <property type="entry name" value="Ribosomal_protein_bL20_C"/>
</dbReference>
<dbReference type="PANTHER" id="PTHR10986">
    <property type="entry name" value="39S RIBOSOMAL PROTEIN L20"/>
    <property type="match status" value="1"/>
</dbReference>
<dbReference type="InterPro" id="IPR005813">
    <property type="entry name" value="Ribosomal_bL20"/>
</dbReference>
<name>A0A7D4X498_9FABA</name>
<dbReference type="Pfam" id="PF00453">
    <property type="entry name" value="Ribosomal_L20"/>
    <property type="match status" value="1"/>
</dbReference>
<accession>A0A7D4X498</accession>
<reference evidence="8" key="1">
    <citation type="journal article" date="2020" name="Mitochondrial DNA Part B Resour">
        <title>The first complete chloroplast genome sequence of Vicia ramuliflora (Fabaceae).</title>
        <authorList>
            <person name="Xin C."/>
            <person name="Yang Q."/>
        </authorList>
    </citation>
    <scope>NUCLEOTIDE SEQUENCE</scope>
</reference>
<gene>
    <name evidence="8" type="primary">rpl20</name>
</gene>
<dbReference type="CDD" id="cd07026">
    <property type="entry name" value="Ribosomal_L20"/>
    <property type="match status" value="1"/>
</dbReference>
<keyword evidence="3" id="KW-0694">RNA-binding</keyword>
<dbReference type="GO" id="GO:0006412">
    <property type="term" value="P:translation"/>
    <property type="evidence" value="ECO:0007669"/>
    <property type="project" value="InterPro"/>
</dbReference>
<dbReference type="GO" id="GO:1990904">
    <property type="term" value="C:ribonucleoprotein complex"/>
    <property type="evidence" value="ECO:0007669"/>
    <property type="project" value="UniProtKB-KW"/>
</dbReference>
<dbReference type="Gene3D" id="6.10.160.10">
    <property type="match status" value="1"/>
</dbReference>
<keyword evidence="4 8" id="KW-0689">Ribosomal protein</keyword>
<dbReference type="AlphaFoldDB" id="A0A7D4X498"/>
<evidence type="ECO:0000256" key="1">
    <source>
        <dbReference type="ARBA" id="ARBA00007698"/>
    </source>
</evidence>
<organism evidence="8">
    <name type="scientific">Vicia ramuliflora</name>
    <dbReference type="NCBI Taxonomy" id="1144939"/>
    <lineage>
        <taxon>Eukaryota</taxon>
        <taxon>Viridiplantae</taxon>
        <taxon>Streptophyta</taxon>
        <taxon>Embryophyta</taxon>
        <taxon>Tracheophyta</taxon>
        <taxon>Spermatophyta</taxon>
        <taxon>Magnoliopsida</taxon>
        <taxon>eudicotyledons</taxon>
        <taxon>Gunneridae</taxon>
        <taxon>Pentapetalae</taxon>
        <taxon>rosids</taxon>
        <taxon>fabids</taxon>
        <taxon>Fabales</taxon>
        <taxon>Fabaceae</taxon>
        <taxon>Papilionoideae</taxon>
        <taxon>50 kb inversion clade</taxon>
        <taxon>NPAAA clade</taxon>
        <taxon>Hologalegina</taxon>
        <taxon>IRL clade</taxon>
        <taxon>Fabeae</taxon>
        <taxon>Vicia</taxon>
    </lineage>
</organism>
<dbReference type="PROSITE" id="PS00937">
    <property type="entry name" value="RIBOSOMAL_L20"/>
    <property type="match status" value="1"/>
</dbReference>
<evidence type="ECO:0000256" key="6">
    <source>
        <dbReference type="ARBA" id="ARBA00035295"/>
    </source>
</evidence>
<keyword evidence="8" id="KW-0934">Plastid</keyword>
<comment type="similarity">
    <text evidence="1">Belongs to the bacterial ribosomal protein bL20 family.</text>
</comment>
<dbReference type="GO" id="GO:0005840">
    <property type="term" value="C:ribosome"/>
    <property type="evidence" value="ECO:0007669"/>
    <property type="project" value="UniProtKB-KW"/>
</dbReference>
<dbReference type="InterPro" id="IPR049946">
    <property type="entry name" value="RIBOSOMAL_L20_CS"/>
</dbReference>
<protein>
    <recommendedName>
        <fullName evidence="6">Large ribosomal subunit protein bL20c</fullName>
    </recommendedName>
    <alternativeName>
        <fullName evidence="7">50S ribosomal protein L20, chloroplastic</fullName>
    </alternativeName>
</protein>